<protein>
    <submittedName>
        <fullName evidence="1">Reverse transcriptase domain-containing protein</fullName>
    </submittedName>
</protein>
<organism evidence="1 2">
    <name type="scientific">Tanacetum coccineum</name>
    <dbReference type="NCBI Taxonomy" id="301880"/>
    <lineage>
        <taxon>Eukaryota</taxon>
        <taxon>Viridiplantae</taxon>
        <taxon>Streptophyta</taxon>
        <taxon>Embryophyta</taxon>
        <taxon>Tracheophyta</taxon>
        <taxon>Spermatophyta</taxon>
        <taxon>Magnoliopsida</taxon>
        <taxon>eudicotyledons</taxon>
        <taxon>Gunneridae</taxon>
        <taxon>Pentapetalae</taxon>
        <taxon>asterids</taxon>
        <taxon>campanulids</taxon>
        <taxon>Asterales</taxon>
        <taxon>Asteraceae</taxon>
        <taxon>Asteroideae</taxon>
        <taxon>Anthemideae</taxon>
        <taxon>Anthemidinae</taxon>
        <taxon>Tanacetum</taxon>
    </lineage>
</organism>
<keyword evidence="1" id="KW-0548">Nucleotidyltransferase</keyword>
<reference evidence="1" key="1">
    <citation type="journal article" date="2022" name="Int. J. Mol. Sci.">
        <title>Draft Genome of Tanacetum Coccineum: Genomic Comparison of Closely Related Tanacetum-Family Plants.</title>
        <authorList>
            <person name="Yamashiro T."/>
            <person name="Shiraishi A."/>
            <person name="Nakayama K."/>
            <person name="Satake H."/>
        </authorList>
    </citation>
    <scope>NUCLEOTIDE SEQUENCE</scope>
</reference>
<comment type="caution">
    <text evidence="1">The sequence shown here is derived from an EMBL/GenBank/DDBJ whole genome shotgun (WGS) entry which is preliminary data.</text>
</comment>
<dbReference type="InterPro" id="IPR021109">
    <property type="entry name" value="Peptidase_aspartic_dom_sf"/>
</dbReference>
<name>A0ABQ5HEI4_9ASTR</name>
<dbReference type="Gene3D" id="2.40.70.10">
    <property type="entry name" value="Acid Proteases"/>
    <property type="match status" value="1"/>
</dbReference>
<reference evidence="1" key="2">
    <citation type="submission" date="2022-01" db="EMBL/GenBank/DDBJ databases">
        <authorList>
            <person name="Yamashiro T."/>
            <person name="Shiraishi A."/>
            <person name="Satake H."/>
            <person name="Nakayama K."/>
        </authorList>
    </citation>
    <scope>NUCLEOTIDE SEQUENCE</scope>
</reference>
<dbReference type="PANTHER" id="PTHR33067:SF9">
    <property type="entry name" value="RNA-DIRECTED DNA POLYMERASE"/>
    <property type="match status" value="1"/>
</dbReference>
<gene>
    <name evidence="1" type="ORF">Tco_1067965</name>
</gene>
<dbReference type="GO" id="GO:0003964">
    <property type="term" value="F:RNA-directed DNA polymerase activity"/>
    <property type="evidence" value="ECO:0007669"/>
    <property type="project" value="UniProtKB-KW"/>
</dbReference>
<keyword evidence="2" id="KW-1185">Reference proteome</keyword>
<evidence type="ECO:0000313" key="1">
    <source>
        <dbReference type="EMBL" id="GJT86248.1"/>
    </source>
</evidence>
<dbReference type="PANTHER" id="PTHR33067">
    <property type="entry name" value="RNA-DIRECTED DNA POLYMERASE-RELATED"/>
    <property type="match status" value="1"/>
</dbReference>
<evidence type="ECO:0000313" key="2">
    <source>
        <dbReference type="Proteomes" id="UP001151760"/>
    </source>
</evidence>
<sequence length="262" mass="29092">MNILTNMQMQNSSGSGSLPSNTVANLIGDVKAITTRSGVAYDGPTIPPTPSPLPKEVERETEATKYKVQQYNLGSTARKPTSDCVAEDVLVKVGKFYFPTDFIVVDYEVDPRVPLIPGRPFLRTARALIDVYGEEMALRVNDEAITFKVRHTSRYSSNYYDEMIHQANVIDVNCEEYAQEVLGFLDSSTSGNPTPLDRIIASSSPSFTPFEGGDFILEEIKSCLSNDSIPLGIDDAYFDPEGDIRLLEKLLNEDHRHRLSLC</sequence>
<dbReference type="Proteomes" id="UP001151760">
    <property type="component" value="Unassembled WGS sequence"/>
</dbReference>
<dbReference type="EMBL" id="BQNB010019529">
    <property type="protein sequence ID" value="GJT86248.1"/>
    <property type="molecule type" value="Genomic_DNA"/>
</dbReference>
<accession>A0ABQ5HEI4</accession>
<keyword evidence="1" id="KW-0808">Transferase</keyword>
<proteinExistence type="predicted"/>
<keyword evidence="1" id="KW-0695">RNA-directed DNA polymerase</keyword>